<dbReference type="PROSITE" id="PS51360">
    <property type="entry name" value="PLUS3"/>
    <property type="match status" value="1"/>
</dbReference>
<feature type="region of interest" description="Disordered" evidence="6">
    <location>
        <begin position="542"/>
        <end position="589"/>
    </location>
</feature>
<feature type="compositionally biased region" description="Acidic residues" evidence="6">
    <location>
        <begin position="40"/>
        <end position="67"/>
    </location>
</feature>
<feature type="compositionally biased region" description="Basic and acidic residues" evidence="6">
    <location>
        <begin position="156"/>
        <end position="210"/>
    </location>
</feature>
<dbReference type="Pfam" id="PF03126">
    <property type="entry name" value="Plus-3"/>
    <property type="match status" value="1"/>
</dbReference>
<evidence type="ECO:0000256" key="2">
    <source>
        <dbReference type="ARBA" id="ARBA00023015"/>
    </source>
</evidence>
<evidence type="ECO:0000256" key="3">
    <source>
        <dbReference type="ARBA" id="ARBA00023163"/>
    </source>
</evidence>
<dbReference type="InterPro" id="IPR004343">
    <property type="entry name" value="Plus-3_dom"/>
</dbReference>
<keyword evidence="9" id="KW-1185">Reference proteome</keyword>
<proteinExistence type="predicted"/>
<dbReference type="EMBL" id="JAKROA010000001">
    <property type="protein sequence ID" value="KAL5112292.1"/>
    <property type="molecule type" value="Genomic_DNA"/>
</dbReference>
<dbReference type="SUPFAM" id="SSF159042">
    <property type="entry name" value="Plus3-like"/>
    <property type="match status" value="1"/>
</dbReference>
<feature type="compositionally biased region" description="Low complexity" evidence="6">
    <location>
        <begin position="222"/>
        <end position="233"/>
    </location>
</feature>
<evidence type="ECO:0000259" key="7">
    <source>
        <dbReference type="PROSITE" id="PS51360"/>
    </source>
</evidence>
<evidence type="ECO:0000313" key="8">
    <source>
        <dbReference type="EMBL" id="KAL5112292.1"/>
    </source>
</evidence>
<feature type="compositionally biased region" description="Basic residues" evidence="6">
    <location>
        <begin position="24"/>
        <end position="33"/>
    </location>
</feature>
<feature type="compositionally biased region" description="Basic and acidic residues" evidence="6">
    <location>
        <begin position="262"/>
        <end position="271"/>
    </location>
</feature>
<comment type="caution">
    <text evidence="8">The sequence shown here is derived from an EMBL/GenBank/DDBJ whole genome shotgun (WGS) entry which is preliminary data.</text>
</comment>
<keyword evidence="2" id="KW-0805">Transcription regulation</keyword>
<feature type="compositionally biased region" description="Low complexity" evidence="6">
    <location>
        <begin position="245"/>
        <end position="258"/>
    </location>
</feature>
<feature type="compositionally biased region" description="Basic and acidic residues" evidence="6">
    <location>
        <begin position="106"/>
        <end position="130"/>
    </location>
</feature>
<dbReference type="Gene3D" id="3.90.70.200">
    <property type="entry name" value="Plus-3 domain"/>
    <property type="match status" value="1"/>
</dbReference>
<feature type="domain" description="Plus3" evidence="7">
    <location>
        <begin position="275"/>
        <end position="406"/>
    </location>
</feature>
<name>A0ABR4QRU8_9CEST</name>
<dbReference type="SMART" id="SM00719">
    <property type="entry name" value="Plus3"/>
    <property type="match status" value="1"/>
</dbReference>
<feature type="region of interest" description="Disordered" evidence="6">
    <location>
        <begin position="1"/>
        <end position="271"/>
    </location>
</feature>
<dbReference type="InterPro" id="IPR036128">
    <property type="entry name" value="Plus3-like_sf"/>
</dbReference>
<feature type="compositionally biased region" description="Polar residues" evidence="6">
    <location>
        <begin position="1"/>
        <end position="13"/>
    </location>
</feature>
<dbReference type="PANTHER" id="PTHR13115">
    <property type="entry name" value="RNA POLYMERASE-ASSOCIATED PROTEIN RTF1 HOMOLOG"/>
    <property type="match status" value="1"/>
</dbReference>
<evidence type="ECO:0000256" key="1">
    <source>
        <dbReference type="ARBA" id="ARBA00004123"/>
    </source>
</evidence>
<keyword evidence="5" id="KW-0175">Coiled coil</keyword>
<evidence type="ECO:0000313" key="9">
    <source>
        <dbReference type="Proteomes" id="UP001651158"/>
    </source>
</evidence>
<evidence type="ECO:0000256" key="4">
    <source>
        <dbReference type="ARBA" id="ARBA00023242"/>
    </source>
</evidence>
<reference evidence="8 9" key="1">
    <citation type="journal article" date="2022" name="Front. Cell. Infect. Microbiol.">
        <title>The Genomes of Two Strains of Taenia crassiceps the Animal Model for the Study of Human Cysticercosis.</title>
        <authorList>
            <person name="Bobes R.J."/>
            <person name="Estrada K."/>
            <person name="Rios-Valencia D.G."/>
            <person name="Calderon-Gallegos A."/>
            <person name="de la Torre P."/>
            <person name="Carrero J.C."/>
            <person name="Sanchez-Flores A."/>
            <person name="Laclette J.P."/>
        </authorList>
    </citation>
    <scope>NUCLEOTIDE SEQUENCE [LARGE SCALE GENOMIC DNA]</scope>
    <source>
        <strain evidence="8">WFUcys</strain>
    </source>
</reference>
<organism evidence="8 9">
    <name type="scientific">Taenia crassiceps</name>
    <dbReference type="NCBI Taxonomy" id="6207"/>
    <lineage>
        <taxon>Eukaryota</taxon>
        <taxon>Metazoa</taxon>
        <taxon>Spiralia</taxon>
        <taxon>Lophotrochozoa</taxon>
        <taxon>Platyhelminthes</taxon>
        <taxon>Cestoda</taxon>
        <taxon>Eucestoda</taxon>
        <taxon>Cyclophyllidea</taxon>
        <taxon>Taeniidae</taxon>
        <taxon>Taenia</taxon>
    </lineage>
</organism>
<dbReference type="Proteomes" id="UP001651158">
    <property type="component" value="Unassembled WGS sequence"/>
</dbReference>
<accession>A0ABR4QRU8</accession>
<gene>
    <name evidence="8" type="ORF">TcWFU_006319</name>
</gene>
<keyword evidence="4" id="KW-0539">Nucleus</keyword>
<keyword evidence="3" id="KW-0804">Transcription</keyword>
<dbReference type="PANTHER" id="PTHR13115:SF8">
    <property type="entry name" value="RNA POLYMERASE-ASSOCIATED PROTEIN RTF1 HOMOLOG"/>
    <property type="match status" value="1"/>
</dbReference>
<protein>
    <recommendedName>
        <fullName evidence="7">Plus3 domain-containing protein</fullName>
    </recommendedName>
</protein>
<evidence type="ECO:0000256" key="5">
    <source>
        <dbReference type="SAM" id="Coils"/>
    </source>
</evidence>
<comment type="subcellular location">
    <subcellularLocation>
        <location evidence="1">Nucleus</location>
    </subcellularLocation>
</comment>
<feature type="compositionally biased region" description="Basic and acidic residues" evidence="6">
    <location>
        <begin position="68"/>
        <end position="97"/>
    </location>
</feature>
<sequence>MSSFKYLGSSTDSSDGDAWASSRKSSKKKRPRLEHRSSDPEEGEIPSDAFDDDEDDGLDDDLYGDEEDKQRLLKMSEKEREEELYRRSERREAMKIRRDVKKRLKEKKEKEKAERKNREGSRDSLKDKSSKPVKRSSAYANVYSSDSDQGSSSEDESIKSGLRDRKLTLAMQKEGRSKRLQELADRRKELKSKKEVVYSGSDDERTEAHLHPKQHPRRGVYSSSSSDSDSSRSAIEQSVQKRRSTSSYSRSSSTPSNDSSDDDRGRSRSPEVEYITTLEQLSKIRLSRFKLEKWVHMPFFDNLVKGCFVRIHIGQCRNVPVYRCGEIVDVKEMAKPYDLGKTRTNKGIVIRLGKDQHTFRLMFVSNSEFLPVEFESWKKYSNQAGIKPPTTTFIAQKAAEIHKYLTNPISDERVVEQIIQSKRRFQKVPINFALKKAELLKQRELANESNDTDAIRRIDMELDELETQAERIERRRTIGFKAISSINQRNRALSLKQAEEAILKEARETAESHEVDPFTRIQSKPVIATKRYLERLRSMRNGMPEENAGDEKDGAGVGGQSQSGSQTDTNKELKSSRPNAQLPKPPEESLHDIHDFEIDINVDVNANSNGAGIEGHDAGVHRSVVTPIVPAHGLTSSNADQTNSDKPSRRFLNLQEYKRRRGLI</sequence>
<evidence type="ECO:0000256" key="6">
    <source>
        <dbReference type="SAM" id="MobiDB-lite"/>
    </source>
</evidence>
<feature type="coiled-coil region" evidence="5">
    <location>
        <begin position="455"/>
        <end position="516"/>
    </location>
</feature>